<dbReference type="RefSeq" id="XP_004842360.1">
    <property type="nucleotide sequence ID" value="XM_004842303.3"/>
</dbReference>
<evidence type="ECO:0000259" key="17">
    <source>
        <dbReference type="Pfam" id="PF01108"/>
    </source>
</evidence>
<dbReference type="GO" id="GO:0004905">
    <property type="term" value="F:type I interferon receptor activity"/>
    <property type="evidence" value="ECO:0007669"/>
    <property type="project" value="TreeGrafter"/>
</dbReference>
<evidence type="ECO:0000256" key="9">
    <source>
        <dbReference type="ARBA" id="ARBA00023157"/>
    </source>
</evidence>
<accession>A0AAX6P2T0</accession>
<comment type="subcellular location">
    <subcellularLocation>
        <location evidence="1">Cell membrane</location>
        <topology evidence="1">Single-pass type I membrane protein</topology>
    </subcellularLocation>
</comment>
<feature type="domain" description="Fibronectin type-III" evidence="17">
    <location>
        <begin position="44"/>
        <end position="142"/>
    </location>
</feature>
<dbReference type="InterPro" id="IPR050650">
    <property type="entry name" value="Type-II_Cytokine-TF_Rcpt"/>
</dbReference>
<dbReference type="InterPro" id="IPR013783">
    <property type="entry name" value="Ig-like_fold"/>
</dbReference>
<evidence type="ECO:0000256" key="8">
    <source>
        <dbReference type="ARBA" id="ARBA00023136"/>
    </source>
</evidence>
<dbReference type="PANTHER" id="PTHR20859:SF84">
    <property type="entry name" value="INTERFERON ALPHA_BETA RECEPTOR 2"/>
    <property type="match status" value="1"/>
</dbReference>
<dbReference type="KEGG" id="hgl:101722391"/>
<dbReference type="GeneID" id="101722391"/>
<feature type="compositionally biased region" description="Polar residues" evidence="15">
    <location>
        <begin position="377"/>
        <end position="388"/>
    </location>
</feature>
<dbReference type="SUPFAM" id="SSF49265">
    <property type="entry name" value="Fibronectin type III"/>
    <property type="match status" value="2"/>
</dbReference>
<evidence type="ECO:0000313" key="19">
    <source>
        <dbReference type="Proteomes" id="UP000694906"/>
    </source>
</evidence>
<dbReference type="Proteomes" id="UP000694906">
    <property type="component" value="Unplaced"/>
</dbReference>
<protein>
    <recommendedName>
        <fullName evidence="13">Interferon alpha/beta receptor 2</fullName>
    </recommendedName>
    <alternativeName>
        <fullName evidence="14">Type I interferon receptor 2</fullName>
    </alternativeName>
</protein>
<evidence type="ECO:0000256" key="5">
    <source>
        <dbReference type="ARBA" id="ARBA00022692"/>
    </source>
</evidence>
<keyword evidence="5 16" id="KW-0812">Transmembrane</keyword>
<dbReference type="AlphaFoldDB" id="A0AAX6P2T0"/>
<evidence type="ECO:0000256" key="12">
    <source>
        <dbReference type="ARBA" id="ARBA00057968"/>
    </source>
</evidence>
<proteinExistence type="inferred from homology"/>
<dbReference type="GO" id="GO:0005886">
    <property type="term" value="C:plasma membrane"/>
    <property type="evidence" value="ECO:0007669"/>
    <property type="project" value="UniProtKB-SubCell"/>
</dbReference>
<dbReference type="FunFam" id="2.60.40.10:FF:000909">
    <property type="entry name" value="Interferon alpha/beta receptor 2"/>
    <property type="match status" value="1"/>
</dbReference>
<keyword evidence="4" id="KW-0597">Phosphoprotein</keyword>
<keyword evidence="8 16" id="KW-0472">Membrane</keyword>
<dbReference type="CTD" id="3455"/>
<feature type="region of interest" description="Disordered" evidence="15">
    <location>
        <begin position="527"/>
        <end position="551"/>
    </location>
</feature>
<keyword evidence="19" id="KW-1185">Reference proteome</keyword>
<feature type="transmembrane region" description="Helical" evidence="16">
    <location>
        <begin position="274"/>
        <end position="292"/>
    </location>
</feature>
<evidence type="ECO:0000256" key="13">
    <source>
        <dbReference type="ARBA" id="ARBA00068670"/>
    </source>
</evidence>
<evidence type="ECO:0000256" key="11">
    <source>
        <dbReference type="ARBA" id="ARBA00023180"/>
    </source>
</evidence>
<keyword evidence="11" id="KW-0325">Glycoprotein</keyword>
<comment type="function">
    <text evidence="12">Together with IFNAR1, forms the heterodimeric receptor for type I interferons (including interferons alpha, beta, epsilon, omega and kappa). Type I interferon binding activates the JAK-STAT signaling cascade, resulting in transcriptional activation or repression of interferon-regulated genes that encode the effectors of the interferon response. Mechanistically, type I interferon-binding brings the IFNAR1 and IFNAR2 subunits into close proximity with one another, driving their associated Janus kinases (JAKs) (TYK2 bound to IFNAR1 and JAK1 bound to IFNAR2) to cross-phosphorylate one another. The activated kinases phosphorylate specific tyrosine residues on the intracellular domains of IFNAR1 and IFNAR2, forming docking sites for the STAT transcription factors (STAT1, STAT2 and STAT). STAT proteins are then phosphorylated by the JAKs, promoting their translocation into the nucleus to regulate expression of interferon-regulated genes.</text>
</comment>
<dbReference type="InterPro" id="IPR036116">
    <property type="entry name" value="FN3_sf"/>
</dbReference>
<keyword evidence="10 20" id="KW-0675">Receptor</keyword>
<evidence type="ECO:0000256" key="4">
    <source>
        <dbReference type="ARBA" id="ARBA00022553"/>
    </source>
</evidence>
<gene>
    <name evidence="20" type="primary">Ifnar2</name>
</gene>
<organism evidence="19 20">
    <name type="scientific">Heterocephalus glaber</name>
    <name type="common">Naked mole rat</name>
    <dbReference type="NCBI Taxonomy" id="10181"/>
    <lineage>
        <taxon>Eukaryota</taxon>
        <taxon>Metazoa</taxon>
        <taxon>Chordata</taxon>
        <taxon>Craniata</taxon>
        <taxon>Vertebrata</taxon>
        <taxon>Euteleostomi</taxon>
        <taxon>Mammalia</taxon>
        <taxon>Eutheria</taxon>
        <taxon>Euarchontoglires</taxon>
        <taxon>Glires</taxon>
        <taxon>Rodentia</taxon>
        <taxon>Hystricomorpha</taxon>
        <taxon>Bathyergidae</taxon>
        <taxon>Heterocephalus</taxon>
    </lineage>
</organism>
<dbReference type="Gene3D" id="2.60.40.10">
    <property type="entry name" value="Immunoglobulins"/>
    <property type="match status" value="2"/>
</dbReference>
<keyword evidence="6" id="KW-0732">Signal</keyword>
<dbReference type="GO" id="GO:0005615">
    <property type="term" value="C:extracellular space"/>
    <property type="evidence" value="ECO:0007669"/>
    <property type="project" value="UniProtKB-ARBA"/>
</dbReference>
<comment type="similarity">
    <text evidence="2">Belongs to the type II cytokine receptor family.</text>
</comment>
<name>A0AAX6P2T0_HETGA</name>
<evidence type="ECO:0000256" key="7">
    <source>
        <dbReference type="ARBA" id="ARBA00022989"/>
    </source>
</evidence>
<dbReference type="InterPro" id="IPR015373">
    <property type="entry name" value="Interferon/interleukin_rcp_dom"/>
</dbReference>
<evidence type="ECO:0000256" key="2">
    <source>
        <dbReference type="ARBA" id="ARBA00005399"/>
    </source>
</evidence>
<dbReference type="GO" id="GO:0042018">
    <property type="term" value="F:interleukin-22 receptor activity"/>
    <property type="evidence" value="ECO:0007669"/>
    <property type="project" value="TreeGrafter"/>
</dbReference>
<feature type="region of interest" description="Disordered" evidence="15">
    <location>
        <begin position="371"/>
        <end position="458"/>
    </location>
</feature>
<reference evidence="20" key="1">
    <citation type="submission" date="2025-08" db="UniProtKB">
        <authorList>
            <consortium name="RefSeq"/>
        </authorList>
    </citation>
    <scope>IDENTIFICATION</scope>
</reference>
<evidence type="ECO:0000256" key="10">
    <source>
        <dbReference type="ARBA" id="ARBA00023170"/>
    </source>
</evidence>
<dbReference type="InterPro" id="IPR003961">
    <property type="entry name" value="FN3_dom"/>
</dbReference>
<evidence type="ECO:0000256" key="14">
    <source>
        <dbReference type="ARBA" id="ARBA00076545"/>
    </source>
</evidence>
<evidence type="ECO:0000256" key="6">
    <source>
        <dbReference type="ARBA" id="ARBA00022729"/>
    </source>
</evidence>
<dbReference type="PANTHER" id="PTHR20859">
    <property type="entry name" value="INTERFERON/INTERLEUKIN RECEPTOR"/>
    <property type="match status" value="1"/>
</dbReference>
<evidence type="ECO:0000313" key="20">
    <source>
        <dbReference type="RefSeq" id="XP_004842360.1"/>
    </source>
</evidence>
<dbReference type="Pfam" id="PF01108">
    <property type="entry name" value="Tissue_fac"/>
    <property type="match status" value="1"/>
</dbReference>
<feature type="domain" description="Interferon/interleukin receptor" evidence="18">
    <location>
        <begin position="160"/>
        <end position="259"/>
    </location>
</feature>
<sequence>MGKGYSRKFLAQKMRCERKERTYQLTKMLLSRQTLAIRLLTLCFTVYVSLALDASHDIPESADENCDFKLAFRKYQLILSWELKNRSIVPTHSTFQYTIMSKKESMKTVENCTNITRSFCDLTNVWQDMHETYIPMVEEFRGETLLVQCLGSITALNLSFEPPDFGIIGFADHINVVVQFPPVAPTIYGEDLHDQASLIIKEHSEDIDKRHEPKISGSFSGNFSYVINNLIPNTNYCISVYFEPRSSRTITKPPLKCVLLQPAQESGSSKSVKIVIVIVIFVSVAISIILTLRQIGYVCLHTEFPKVLIFHNFVVRIFPELPLSEEVNILEVISINKKKKVWGYNYGDESDSEDEAPLRTIAGGYTMHGLPGRLHSQVRTSPASSQASHLGDPADEESKEPERETQPQPQPPAAQGPSPGQKEGTSEPSERTEGLPQDPCPKVDDGNSSGGSGDKMTFNVDLNSVFLRVLHDDEEDSEEAALVLPPPEEVVDLEEDPQEMESSLLVPGGEKLQVLFPNLPPECLWTGDDLSDKSDTSSSDVDDIRDGYIMR</sequence>
<evidence type="ECO:0000259" key="18">
    <source>
        <dbReference type="Pfam" id="PF09294"/>
    </source>
</evidence>
<evidence type="ECO:0000256" key="3">
    <source>
        <dbReference type="ARBA" id="ARBA00022475"/>
    </source>
</evidence>
<evidence type="ECO:0000256" key="15">
    <source>
        <dbReference type="SAM" id="MobiDB-lite"/>
    </source>
</evidence>
<evidence type="ECO:0000256" key="16">
    <source>
        <dbReference type="SAM" id="Phobius"/>
    </source>
</evidence>
<keyword evidence="9" id="KW-1015">Disulfide bond</keyword>
<feature type="compositionally biased region" description="Basic and acidic residues" evidence="15">
    <location>
        <begin position="424"/>
        <end position="433"/>
    </location>
</feature>
<feature type="compositionally biased region" description="Basic and acidic residues" evidence="15">
    <location>
        <begin position="542"/>
        <end position="551"/>
    </location>
</feature>
<keyword evidence="7 16" id="KW-1133">Transmembrane helix</keyword>
<dbReference type="Pfam" id="PF09294">
    <property type="entry name" value="Interfer-bind"/>
    <property type="match status" value="1"/>
</dbReference>
<evidence type="ECO:0000256" key="1">
    <source>
        <dbReference type="ARBA" id="ARBA00004251"/>
    </source>
</evidence>
<keyword evidence="3" id="KW-1003">Cell membrane</keyword>